<organism evidence="2 3">
    <name type="scientific">Cupriavidus plantarum</name>
    <dbReference type="NCBI Taxonomy" id="942865"/>
    <lineage>
        <taxon>Bacteria</taxon>
        <taxon>Pseudomonadati</taxon>
        <taxon>Pseudomonadota</taxon>
        <taxon>Betaproteobacteria</taxon>
        <taxon>Burkholderiales</taxon>
        <taxon>Burkholderiaceae</taxon>
        <taxon>Cupriavidus</taxon>
    </lineage>
</organism>
<evidence type="ECO:0008006" key="4">
    <source>
        <dbReference type="Google" id="ProtNLM"/>
    </source>
</evidence>
<dbReference type="Proteomes" id="UP000245754">
    <property type="component" value="Unassembled WGS sequence"/>
</dbReference>
<feature type="transmembrane region" description="Helical" evidence="1">
    <location>
        <begin position="479"/>
        <end position="496"/>
    </location>
</feature>
<evidence type="ECO:0000256" key="1">
    <source>
        <dbReference type="SAM" id="Phobius"/>
    </source>
</evidence>
<feature type="transmembrane region" description="Helical" evidence="1">
    <location>
        <begin position="547"/>
        <end position="570"/>
    </location>
</feature>
<keyword evidence="1" id="KW-1133">Transmembrane helix</keyword>
<proteinExistence type="predicted"/>
<dbReference type="PANTHER" id="PTHR34211">
    <property type="entry name" value="CALCINEURIN-LIKE METALLO-PHOSPHOESTERASE SUPERFAMILY PROTEIN"/>
    <property type="match status" value="1"/>
</dbReference>
<feature type="transmembrane region" description="Helical" evidence="1">
    <location>
        <begin position="414"/>
        <end position="432"/>
    </location>
</feature>
<dbReference type="InterPro" id="IPR029052">
    <property type="entry name" value="Metallo-depent_PP-like"/>
</dbReference>
<gene>
    <name evidence="2" type="ORF">C7419_10485</name>
</gene>
<reference evidence="2 3" key="1">
    <citation type="submission" date="2018-05" db="EMBL/GenBank/DDBJ databases">
        <title>Genomic Encyclopedia of Type Strains, Phase IV (KMG-V): Genome sequencing to study the core and pangenomes of soil and plant-associated prokaryotes.</title>
        <authorList>
            <person name="Whitman W."/>
        </authorList>
    </citation>
    <scope>NUCLEOTIDE SEQUENCE [LARGE SCALE GENOMIC DNA]</scope>
    <source>
        <strain evidence="2 3">SLV-132</strain>
    </source>
</reference>
<keyword evidence="1" id="KW-0812">Transmembrane</keyword>
<dbReference type="RefSeq" id="WP_258308076.1">
    <property type="nucleotide sequence ID" value="NZ_QGGT01000004.1"/>
</dbReference>
<dbReference type="Gene3D" id="3.60.21.10">
    <property type="match status" value="1"/>
</dbReference>
<accession>A0A316ELU4</accession>
<dbReference type="SUPFAM" id="SSF56300">
    <property type="entry name" value="Metallo-dependent phosphatases"/>
    <property type="match status" value="1"/>
</dbReference>
<evidence type="ECO:0000313" key="2">
    <source>
        <dbReference type="EMBL" id="PWK33412.1"/>
    </source>
</evidence>
<feature type="transmembrane region" description="Helical" evidence="1">
    <location>
        <begin position="503"/>
        <end position="527"/>
    </location>
</feature>
<dbReference type="AlphaFoldDB" id="A0A316ELU4"/>
<dbReference type="PANTHER" id="PTHR34211:SF3">
    <property type="entry name" value="CALCINEURIN-LIKE METALLO-PHOSPHOESTERASE SUPERFAMILY PROTEIN"/>
    <property type="match status" value="1"/>
</dbReference>
<comment type="caution">
    <text evidence="2">The sequence shown here is derived from an EMBL/GenBank/DDBJ whole genome shotgun (WGS) entry which is preliminary data.</text>
</comment>
<evidence type="ECO:0000313" key="3">
    <source>
        <dbReference type="Proteomes" id="UP000245754"/>
    </source>
</evidence>
<protein>
    <recommendedName>
        <fullName evidence="4">Calcineurin-like phosphoesterase family protein</fullName>
    </recommendedName>
</protein>
<name>A0A316ELU4_9BURK</name>
<dbReference type="EMBL" id="QGGT01000004">
    <property type="protein sequence ID" value="PWK33412.1"/>
    <property type="molecule type" value="Genomic_DNA"/>
</dbReference>
<keyword evidence="1" id="KW-0472">Membrane</keyword>
<keyword evidence="3" id="KW-1185">Reference proteome</keyword>
<sequence length="675" mass="73764">MADDTIDVGNAVAPAAAHAGNSAAATNGRIELYTQEPMVNWLGPLQLARTGLRTAVATTLGAFADPREVQAALMPVASNPPLQVPQEVAAADDPDDPYDPDKGGVWIDYLADTGDGWDSTYSMALCVSQPVTIAQPVPRTLPASRVLLLGGDQVYPTPARNGYRTRFLDPFRAASPAPVSDAPASDPEAPIAIPDAPWMLATPGNHDWYDGLRGFAQLFCNGKPVGRWVTKQRTSYYALKVRPGWWIWGLDLQLESAIDRPQRDYFNEMRKALQSGDRVVVCTPEPSWVDEAERVQREGRKALPSIETLTPRFRSLREIEVLLGEHLALVLAGDSHHYARYAPLRATQAGMQAPQRITCGGGGAFLHGTHALPDPPKPITVAGVKQHYTLAAVYPDKPTSRRLRDRAWRLPTRNLSLCGVLAVLYLFWIWMVQSASKVPSPMRGGRSVMEVLADLPPSIGDAGEAGRQVFWAVAHSPGSVVYVLAIVGGCGALSASGVKRAMYLAFLAGAVHGLLHVGLSVAVFWLMGRVNLYRLGLGADDLRQVALFVAETLVLGGTLGGLLFGVWMVLTNRAWGLHAEEVFSSQRIEDYKCFLRMHFEDDRLTVYPLKLERVCKRWTLGRGARVLTQIQSTWRLRVQPGDHGPRFVPENGEPSPPASVQLIEPPIEILRPTPH</sequence>